<dbReference type="InterPro" id="IPR013257">
    <property type="entry name" value="SRI"/>
</dbReference>
<organism evidence="11 12">
    <name type="scientific">Ceratopteris richardii</name>
    <name type="common">Triangle waterfern</name>
    <dbReference type="NCBI Taxonomy" id="49495"/>
    <lineage>
        <taxon>Eukaryota</taxon>
        <taxon>Viridiplantae</taxon>
        <taxon>Streptophyta</taxon>
        <taxon>Embryophyta</taxon>
        <taxon>Tracheophyta</taxon>
        <taxon>Polypodiopsida</taxon>
        <taxon>Polypodiidae</taxon>
        <taxon>Polypodiales</taxon>
        <taxon>Pteridineae</taxon>
        <taxon>Pteridaceae</taxon>
        <taxon>Parkerioideae</taxon>
        <taxon>Ceratopteris</taxon>
    </lineage>
</organism>
<feature type="compositionally biased region" description="Basic and acidic residues" evidence="9">
    <location>
        <begin position="1291"/>
        <end position="1321"/>
    </location>
</feature>
<dbReference type="OrthoDB" id="2219495at2759"/>
<evidence type="ECO:0000256" key="1">
    <source>
        <dbReference type="ARBA" id="ARBA00001974"/>
    </source>
</evidence>
<feature type="compositionally biased region" description="Polar residues" evidence="9">
    <location>
        <begin position="1415"/>
        <end position="1437"/>
    </location>
</feature>
<evidence type="ECO:0000256" key="5">
    <source>
        <dbReference type="ARBA" id="ARBA00022827"/>
    </source>
</evidence>
<dbReference type="Gene3D" id="3.50.50.60">
    <property type="entry name" value="FAD/NAD(P)-binding domain"/>
    <property type="match status" value="1"/>
</dbReference>
<dbReference type="InterPro" id="IPR050281">
    <property type="entry name" value="Flavin_monoamine_oxidase"/>
</dbReference>
<dbReference type="Gene3D" id="1.10.10.10">
    <property type="entry name" value="Winged helix-like DNA-binding domain superfamily/Winged helix DNA-binding domain"/>
    <property type="match status" value="1"/>
</dbReference>
<comment type="cofactor">
    <cofactor evidence="1">
        <name>FAD</name>
        <dbReference type="ChEBI" id="CHEBI:57692"/>
    </cofactor>
</comment>
<dbReference type="PANTHER" id="PTHR10742">
    <property type="entry name" value="FLAVIN MONOAMINE OXIDASE"/>
    <property type="match status" value="1"/>
</dbReference>
<dbReference type="GO" id="GO:0016705">
    <property type="term" value="F:oxidoreductase activity, acting on paired donors, with incorporation or reduction of molecular oxygen"/>
    <property type="evidence" value="ECO:0007669"/>
    <property type="project" value="UniProtKB-ARBA"/>
</dbReference>
<feature type="region of interest" description="Disordered" evidence="9">
    <location>
        <begin position="1662"/>
        <end position="1699"/>
    </location>
</feature>
<gene>
    <name evidence="11" type="ORF">KP509_04G013700</name>
</gene>
<dbReference type="InterPro" id="IPR002937">
    <property type="entry name" value="Amino_oxidase"/>
</dbReference>
<accession>A0A8T2UWY0</accession>
<feature type="region of interest" description="Disordered" evidence="9">
    <location>
        <begin position="1749"/>
        <end position="1774"/>
    </location>
</feature>
<keyword evidence="6" id="KW-0156">Chromatin regulator</keyword>
<dbReference type="Pfam" id="PF01593">
    <property type="entry name" value="Amino_oxidase"/>
    <property type="match status" value="1"/>
</dbReference>
<feature type="compositionally biased region" description="Basic and acidic residues" evidence="9">
    <location>
        <begin position="1754"/>
        <end position="1774"/>
    </location>
</feature>
<protein>
    <recommendedName>
        <fullName evidence="10">SWIRM domain-containing protein</fullName>
    </recommendedName>
</protein>
<keyword evidence="5" id="KW-0274">FAD</keyword>
<dbReference type="SUPFAM" id="SSF51905">
    <property type="entry name" value="FAD/NAD(P)-binding domain"/>
    <property type="match status" value="1"/>
</dbReference>
<keyword evidence="7" id="KW-0560">Oxidoreductase</keyword>
<feature type="region of interest" description="Disordered" evidence="9">
    <location>
        <begin position="1527"/>
        <end position="1563"/>
    </location>
</feature>
<comment type="caution">
    <text evidence="11">The sequence shown here is derived from an EMBL/GenBank/DDBJ whole genome shotgun (WGS) entry which is preliminary data.</text>
</comment>
<feature type="region of interest" description="Disordered" evidence="9">
    <location>
        <begin position="1463"/>
        <end position="1483"/>
    </location>
</feature>
<dbReference type="GO" id="GO:0006355">
    <property type="term" value="P:regulation of DNA-templated transcription"/>
    <property type="evidence" value="ECO:0007669"/>
    <property type="project" value="InterPro"/>
</dbReference>
<dbReference type="InterPro" id="IPR007526">
    <property type="entry name" value="SWIRM"/>
</dbReference>
<dbReference type="PANTHER" id="PTHR10742:SF410">
    <property type="entry name" value="LYSINE-SPECIFIC HISTONE DEMETHYLASE 2"/>
    <property type="match status" value="1"/>
</dbReference>
<dbReference type="Pfam" id="PF04433">
    <property type="entry name" value="SWIRM"/>
    <property type="match status" value="1"/>
</dbReference>
<dbReference type="InterPro" id="IPR036388">
    <property type="entry name" value="WH-like_DNA-bd_sf"/>
</dbReference>
<evidence type="ECO:0000313" key="11">
    <source>
        <dbReference type="EMBL" id="KAH7438406.1"/>
    </source>
</evidence>
<dbReference type="PROSITE" id="PS50934">
    <property type="entry name" value="SWIRM"/>
    <property type="match status" value="1"/>
</dbReference>
<dbReference type="EMBL" id="CM035409">
    <property type="protein sequence ID" value="KAH7438406.1"/>
    <property type="molecule type" value="Genomic_DNA"/>
</dbReference>
<dbReference type="GO" id="GO:0141052">
    <property type="term" value="F:histone H3 demethylase activity"/>
    <property type="evidence" value="ECO:0007669"/>
    <property type="project" value="UniProtKB-ARBA"/>
</dbReference>
<dbReference type="GO" id="GO:0005694">
    <property type="term" value="C:chromosome"/>
    <property type="evidence" value="ECO:0007669"/>
    <property type="project" value="InterPro"/>
</dbReference>
<evidence type="ECO:0000256" key="2">
    <source>
        <dbReference type="ARBA" id="ARBA00004123"/>
    </source>
</evidence>
<feature type="region of interest" description="Disordered" evidence="9">
    <location>
        <begin position="1379"/>
        <end position="1443"/>
    </location>
</feature>
<evidence type="ECO:0000256" key="7">
    <source>
        <dbReference type="ARBA" id="ARBA00023002"/>
    </source>
</evidence>
<dbReference type="Pfam" id="PF08236">
    <property type="entry name" value="SRI"/>
    <property type="match status" value="1"/>
</dbReference>
<evidence type="ECO:0000256" key="9">
    <source>
        <dbReference type="SAM" id="MobiDB-lite"/>
    </source>
</evidence>
<comment type="similarity">
    <text evidence="3">Belongs to the flavin monoamine oxidase family.</text>
</comment>
<dbReference type="PRINTS" id="PR00419">
    <property type="entry name" value="ADXRDTASE"/>
</dbReference>
<feature type="compositionally biased region" description="Basic and acidic residues" evidence="9">
    <location>
        <begin position="1379"/>
        <end position="1392"/>
    </location>
</feature>
<evidence type="ECO:0000259" key="10">
    <source>
        <dbReference type="PROSITE" id="PS50934"/>
    </source>
</evidence>
<keyword evidence="8" id="KW-0539">Nucleus</keyword>
<evidence type="ECO:0000313" key="12">
    <source>
        <dbReference type="Proteomes" id="UP000825935"/>
    </source>
</evidence>
<keyword evidence="12" id="KW-1185">Reference proteome</keyword>
<dbReference type="InterPro" id="IPR009057">
    <property type="entry name" value="Homeodomain-like_sf"/>
</dbReference>
<reference evidence="11" key="1">
    <citation type="submission" date="2021-08" db="EMBL/GenBank/DDBJ databases">
        <title>WGS assembly of Ceratopteris richardii.</title>
        <authorList>
            <person name="Marchant D.B."/>
            <person name="Chen G."/>
            <person name="Jenkins J."/>
            <person name="Shu S."/>
            <person name="Leebens-Mack J."/>
            <person name="Grimwood J."/>
            <person name="Schmutz J."/>
            <person name="Soltis P."/>
            <person name="Soltis D."/>
            <person name="Chen Z.-H."/>
        </authorList>
    </citation>
    <scope>NUCLEOTIDE SEQUENCE</scope>
    <source>
        <strain evidence="11">Whitten #5841</strain>
        <tissue evidence="11">Leaf</tissue>
    </source>
</reference>
<dbReference type="SUPFAM" id="SSF54373">
    <property type="entry name" value="FAD-linked reductases, C-terminal domain"/>
    <property type="match status" value="1"/>
</dbReference>
<name>A0A8T2UWY0_CERRI</name>
<proteinExistence type="inferred from homology"/>
<feature type="region of interest" description="Disordered" evidence="9">
    <location>
        <begin position="509"/>
        <end position="530"/>
    </location>
</feature>
<evidence type="ECO:0000256" key="8">
    <source>
        <dbReference type="ARBA" id="ARBA00023242"/>
    </source>
</evidence>
<comment type="subcellular location">
    <subcellularLocation>
        <location evidence="2">Nucleus</location>
    </subcellularLocation>
</comment>
<evidence type="ECO:0000256" key="6">
    <source>
        <dbReference type="ARBA" id="ARBA00022853"/>
    </source>
</evidence>
<dbReference type="InterPro" id="IPR036188">
    <property type="entry name" value="FAD/NAD-bd_sf"/>
</dbReference>
<feature type="domain" description="SWIRM" evidence="10">
    <location>
        <begin position="281"/>
        <end position="381"/>
    </location>
</feature>
<sequence length="1925" mass="213204">MEIFISDSVDNTSLIDEQTNECREPGSILKEVGFVRENLLNHFVECELGLSSKTADSSVSYREQNLLDVIVKKEQSVIDSSESIPRAEEIGFVDEMERESTMDEEHVETMKMQVRPSSNKNVKLPMPVHMYSRRKKGKNVPILTKDSINGLKDDTVLSGFEHVRISEIDNPDDTAKVQNLCHGKKMETAICLEEEHVHANTVCTNVSDDMLKLDSSKFVELDISLQVEKEQHNQNRVSEKKRGCNRIEVCVSPSHEVDIEKFLKSDHANEVEGVATLIDKGRYAAIRAGLRASEVIPVEKAWFKDFLKQTNGVPQYIDHRNFILGLWEKDVFHNLSITDCGLSASPSPDETFRVRLLRDIYFFLNYHGYINMGLVSKRPRLSSDTEAGGMVRTPPVSYSIMDVNASLALVEKTGRTGSLCLRSGREDVSDDWKFVVPMHEESKKCMQMHEVSNQMVSDIKLSIEGLQSDLQVQPFFLGKAVATGMNQTTSKQSDEEFLLDIKNRIKAENRRKKQGPNDIPASLEFGCKRDSINSEGDGDLNINMEESNKQMSSHNGEALMDEMNDTGSCPKKVIIVGAGPAGLAAARHLQNMGIDVTILEARGRVGGRAFTDCRTFSGPVDLGVNVVTGIEVDLTTEVRPDPVALICKQLNLGLTEIEGQCPLLDVVNGAEVPFDLDMAVEADFSYLLEEASKLSIGKDDMKQFSLQKGLKVAYKRIETLLKDEHVRKKQRTDQRRQITGLFSSDSSNFPLSQRILNWHFGMLQLQCGAELNKISLSNFRQGIAHGGFAGPHCMLKGGFSTVMEAFGSGLTIHLEHEVTEIEYSCRNEKNNSCEVLVRTKEGNAFSAEAVLVTIPLGCLKAGSVKFSPPLPEEKILSIRRLGLGLVNRVVMEFPVSFWDENVDYFGSTIESPGLRGRYFVFWNLQRFVGFPILSTSIVGEAAWEDESKEVSEIVEEALSVLRRLFGVVAVPEPKAFTVTKWGSDPYSRGSFPYVAVGASGKDYDIIAQPVENKLFFAGEATCKEYSSTIGGAMLSGLREAVRILSVLHNRIELLMEAEGLHAVEKQLSSPSHEVEEIANNLSEGGISVSTKTGGGKVGRIMGPLKKVTLLQSLYRVPKTNAGRTLLAKEMLQLLDDSLINFLNTKDGLLVLNSWIQGALRRDGAHLLWLCLRLLLVIGSPPSLIQCSGILSTLKEKVLKHPSRGVRAFVRELLGMWLGGKMKGKLNHDIGRLAHRSEHSEKLAKKKFRDSSISLSQASREQKQNLLASDKDNLRVTSKDVRSLDSLIKKSPTDMKISSQEKSDCKHDLSPLREGMHSESIVKKRPRDAKSVLHQARAKQRSKPSISRDICQDFSEGAEDLERPVKKKIEEMNKSSITKKDMSFIDSEREKETLGPLAKKKVRSTKTLYQARGEHSSTLSLNNKPAIQGASESKTPALQPSARRKVRDEKISLCDANTSFGASHEVMQDSKTSIKKKSEDVKLPKKHEGAEIGCMSQEFSERQTQVSGCLSAEVVPSLVVEGARIGNSEQTWESHEPPIEPSLVTSGTTDVAAKNSDPEKLPNVKQPELPKIVSFQKFAKREHIDTNKRRPLLQETLLLYGRDLVTSGVDARQSKVRDWSIDFSDSCSYLGSPTLLAMLDNASSRDGSSAVIPSVPGISSTEIAGERHESGVTSNQDEAVLPSSKEITDDASAGSSLRDSQRRQSGICLASLNSDNTPLITAPSNEHCKHFELSSHQDCTADAKLETSISVHPSTDVDGKEGHSHSVEKRPDSAEGHCCSLNEANAASAGSSVRLGTEQHNETQNVVEGSPVHLLLDGGKSFVSTGALSKSAYVESQNHVLDTTEQVKKSVTDYVAQLLTPLYKTRRINKESFKSIMKKTIAKVMERRTDEELVMDPLEFMDTKRKIKIRSLIDKLVERYLEGVHR</sequence>
<keyword evidence="4" id="KW-0285">Flavoprotein</keyword>
<evidence type="ECO:0000256" key="4">
    <source>
        <dbReference type="ARBA" id="ARBA00022630"/>
    </source>
</evidence>
<dbReference type="SUPFAM" id="SSF46689">
    <property type="entry name" value="Homeodomain-like"/>
    <property type="match status" value="1"/>
</dbReference>
<dbReference type="Gene3D" id="3.90.660.10">
    <property type="match status" value="1"/>
</dbReference>
<dbReference type="Proteomes" id="UP000825935">
    <property type="component" value="Chromosome 4"/>
</dbReference>
<feature type="region of interest" description="Disordered" evidence="9">
    <location>
        <begin position="1291"/>
        <end position="1328"/>
    </location>
</feature>
<evidence type="ECO:0000256" key="3">
    <source>
        <dbReference type="ARBA" id="ARBA00005995"/>
    </source>
</evidence>